<dbReference type="VEuPathDB" id="FungiDB:GLRG_11825"/>
<proteinExistence type="predicted"/>
<evidence type="ECO:0000256" key="1">
    <source>
        <dbReference type="SAM" id="MobiDB-lite"/>
    </source>
</evidence>
<dbReference type="HOGENOM" id="CLU_2305888_0_0_1"/>
<dbReference type="RefSeq" id="XP_008100699.1">
    <property type="nucleotide sequence ID" value="XM_008102508.1"/>
</dbReference>
<protein>
    <submittedName>
        <fullName evidence="2">Uncharacterized protein</fullName>
    </submittedName>
</protein>
<reference evidence="3" key="1">
    <citation type="journal article" date="2012" name="Nat. Genet.">
        <title>Lifestyle transitions in plant pathogenic Colletotrichum fungi deciphered by genome and transcriptome analyses.</title>
        <authorList>
            <person name="O'Connell R.J."/>
            <person name="Thon M.R."/>
            <person name="Hacquard S."/>
            <person name="Amyotte S.G."/>
            <person name="Kleemann J."/>
            <person name="Torres M.F."/>
            <person name="Damm U."/>
            <person name="Buiate E.A."/>
            <person name="Epstein L."/>
            <person name="Alkan N."/>
            <person name="Altmueller J."/>
            <person name="Alvarado-Balderrama L."/>
            <person name="Bauser C.A."/>
            <person name="Becker C."/>
            <person name="Birren B.W."/>
            <person name="Chen Z."/>
            <person name="Choi J."/>
            <person name="Crouch J.A."/>
            <person name="Duvick J.P."/>
            <person name="Farman M.A."/>
            <person name="Gan P."/>
            <person name="Heiman D."/>
            <person name="Henrissat B."/>
            <person name="Howard R.J."/>
            <person name="Kabbage M."/>
            <person name="Koch C."/>
            <person name="Kracher B."/>
            <person name="Kubo Y."/>
            <person name="Law A.D."/>
            <person name="Lebrun M.-H."/>
            <person name="Lee Y.-H."/>
            <person name="Miyara I."/>
            <person name="Moore N."/>
            <person name="Neumann U."/>
            <person name="Nordstroem K."/>
            <person name="Panaccione D.G."/>
            <person name="Panstruga R."/>
            <person name="Place M."/>
            <person name="Proctor R.H."/>
            <person name="Prusky D."/>
            <person name="Rech G."/>
            <person name="Reinhardt R."/>
            <person name="Rollins J.A."/>
            <person name="Rounsley S."/>
            <person name="Schardl C.L."/>
            <person name="Schwartz D.C."/>
            <person name="Shenoy N."/>
            <person name="Shirasu K."/>
            <person name="Sikhakolli U.R."/>
            <person name="Stueber K."/>
            <person name="Sukno S.A."/>
            <person name="Sweigard J.A."/>
            <person name="Takano Y."/>
            <person name="Takahara H."/>
            <person name="Trail F."/>
            <person name="van der Does H.C."/>
            <person name="Voll L.M."/>
            <person name="Will I."/>
            <person name="Young S."/>
            <person name="Zeng Q."/>
            <person name="Zhang J."/>
            <person name="Zhou S."/>
            <person name="Dickman M.B."/>
            <person name="Schulze-Lefert P."/>
            <person name="Ver Loren van Themaat E."/>
            <person name="Ma L.-J."/>
            <person name="Vaillancourt L.J."/>
        </authorList>
    </citation>
    <scope>NUCLEOTIDE SEQUENCE [LARGE SCALE GENOMIC DNA]</scope>
    <source>
        <strain evidence="3">M1.001 / M2 / FGSC 10212</strain>
    </source>
</reference>
<feature type="region of interest" description="Disordered" evidence="1">
    <location>
        <begin position="1"/>
        <end position="100"/>
    </location>
</feature>
<dbReference type="GeneID" id="24417188"/>
<feature type="compositionally biased region" description="Polar residues" evidence="1">
    <location>
        <begin position="70"/>
        <end position="82"/>
    </location>
</feature>
<dbReference type="AlphaFoldDB" id="E3R0P1"/>
<evidence type="ECO:0000313" key="3">
    <source>
        <dbReference type="Proteomes" id="UP000008782"/>
    </source>
</evidence>
<name>E3R0P1_COLGM</name>
<gene>
    <name evidence="2" type="ORF">GLRG_11825</name>
</gene>
<sequence>MPGNSETEDIRRDDGALLQQQQQQHSAIPDADAPVQPLESPVSLAMGAKRPESHSLSRTPDGDNILPLSGTESRSATPSSTGIVDFPDPFYKGHVEVEDV</sequence>
<keyword evidence="3" id="KW-1185">Reference proteome</keyword>
<dbReference type="EMBL" id="GG697462">
    <property type="protein sequence ID" value="EFQ36679.1"/>
    <property type="molecule type" value="Genomic_DNA"/>
</dbReference>
<organism evidence="3">
    <name type="scientific">Colletotrichum graminicola (strain M1.001 / M2 / FGSC 10212)</name>
    <name type="common">Maize anthracnose fungus</name>
    <name type="synonym">Glomerella graminicola</name>
    <dbReference type="NCBI Taxonomy" id="645133"/>
    <lineage>
        <taxon>Eukaryota</taxon>
        <taxon>Fungi</taxon>
        <taxon>Dikarya</taxon>
        <taxon>Ascomycota</taxon>
        <taxon>Pezizomycotina</taxon>
        <taxon>Sordariomycetes</taxon>
        <taxon>Hypocreomycetidae</taxon>
        <taxon>Glomerellales</taxon>
        <taxon>Glomerellaceae</taxon>
        <taxon>Colletotrichum</taxon>
        <taxon>Colletotrichum graminicola species complex</taxon>
    </lineage>
</organism>
<feature type="compositionally biased region" description="Basic and acidic residues" evidence="1">
    <location>
        <begin position="91"/>
        <end position="100"/>
    </location>
</feature>
<evidence type="ECO:0000313" key="2">
    <source>
        <dbReference type="EMBL" id="EFQ36679.1"/>
    </source>
</evidence>
<accession>E3R0P1</accession>
<dbReference type="Proteomes" id="UP000008782">
    <property type="component" value="Unassembled WGS sequence"/>
</dbReference>